<name>A0ACA9NUI5_9GLOM</name>
<accession>A0ACA9NUI5</accession>
<reference evidence="1" key="1">
    <citation type="submission" date="2021-06" db="EMBL/GenBank/DDBJ databases">
        <authorList>
            <person name="Kallberg Y."/>
            <person name="Tangrot J."/>
            <person name="Rosling A."/>
        </authorList>
    </citation>
    <scope>NUCLEOTIDE SEQUENCE</scope>
    <source>
        <strain evidence="1">IL203A</strain>
    </source>
</reference>
<proteinExistence type="predicted"/>
<organism evidence="1 2">
    <name type="scientific">Dentiscutata heterogama</name>
    <dbReference type="NCBI Taxonomy" id="1316150"/>
    <lineage>
        <taxon>Eukaryota</taxon>
        <taxon>Fungi</taxon>
        <taxon>Fungi incertae sedis</taxon>
        <taxon>Mucoromycota</taxon>
        <taxon>Glomeromycotina</taxon>
        <taxon>Glomeromycetes</taxon>
        <taxon>Diversisporales</taxon>
        <taxon>Gigasporaceae</taxon>
        <taxon>Dentiscutata</taxon>
    </lineage>
</organism>
<dbReference type="Proteomes" id="UP000789702">
    <property type="component" value="Unassembled WGS sequence"/>
</dbReference>
<dbReference type="EMBL" id="CAJVPU010020408">
    <property type="protein sequence ID" value="CAG8676534.1"/>
    <property type="molecule type" value="Genomic_DNA"/>
</dbReference>
<keyword evidence="2" id="KW-1185">Reference proteome</keyword>
<feature type="non-terminal residue" evidence="1">
    <location>
        <position position="1"/>
    </location>
</feature>
<evidence type="ECO:0000313" key="1">
    <source>
        <dbReference type="EMBL" id="CAG8676534.1"/>
    </source>
</evidence>
<protein>
    <submittedName>
        <fullName evidence="1">10657_t:CDS:1</fullName>
    </submittedName>
</protein>
<evidence type="ECO:0000313" key="2">
    <source>
        <dbReference type="Proteomes" id="UP000789702"/>
    </source>
</evidence>
<comment type="caution">
    <text evidence="1">The sequence shown here is derived from an EMBL/GenBank/DDBJ whole genome shotgun (WGS) entry which is preliminary data.</text>
</comment>
<gene>
    <name evidence="1" type="ORF">DHETER_LOCUS10432</name>
</gene>
<sequence>ILENEKTKKGQLIQYSGESYLTGFPTRDNIVIENDEGLSAILNNALAK</sequence>